<dbReference type="InterPro" id="IPR036864">
    <property type="entry name" value="Zn2-C6_fun-type_DNA-bd_sf"/>
</dbReference>
<dbReference type="InterPro" id="IPR021858">
    <property type="entry name" value="Fun_TF"/>
</dbReference>
<evidence type="ECO:0000259" key="3">
    <source>
        <dbReference type="PROSITE" id="PS50048"/>
    </source>
</evidence>
<evidence type="ECO:0000256" key="1">
    <source>
        <dbReference type="ARBA" id="ARBA00004123"/>
    </source>
</evidence>
<dbReference type="AlphaFoldDB" id="A0A8H3CR43"/>
<proteinExistence type="predicted"/>
<dbReference type="Pfam" id="PF00172">
    <property type="entry name" value="Zn_clus"/>
    <property type="match status" value="1"/>
</dbReference>
<dbReference type="EMBL" id="CAJMWX010001546">
    <property type="protein sequence ID" value="CAE6495497.1"/>
    <property type="molecule type" value="Genomic_DNA"/>
</dbReference>
<reference evidence="4" key="1">
    <citation type="submission" date="2021-01" db="EMBL/GenBank/DDBJ databases">
        <authorList>
            <person name="Kaushik A."/>
        </authorList>
    </citation>
    <scope>NUCLEOTIDE SEQUENCE</scope>
    <source>
        <strain evidence="4">AG4-R118</strain>
    </source>
</reference>
<feature type="domain" description="Zn(2)-C6 fungal-type" evidence="3">
    <location>
        <begin position="66"/>
        <end position="94"/>
    </location>
</feature>
<comment type="caution">
    <text evidence="4">The sequence shown here is derived from an EMBL/GenBank/DDBJ whole genome shotgun (WGS) entry which is preliminary data.</text>
</comment>
<dbReference type="SUPFAM" id="SSF57701">
    <property type="entry name" value="Zn2/Cys6 DNA-binding domain"/>
    <property type="match status" value="1"/>
</dbReference>
<gene>
    <name evidence="4" type="ORF">RDB_LOCUS146295</name>
</gene>
<protein>
    <recommendedName>
        <fullName evidence="3">Zn(2)-C6 fungal-type domain-containing protein</fullName>
    </recommendedName>
</protein>
<comment type="subcellular location">
    <subcellularLocation>
        <location evidence="1">Nucleus</location>
    </subcellularLocation>
</comment>
<dbReference type="PANTHER" id="PTHR37534">
    <property type="entry name" value="TRANSCRIPTIONAL ACTIVATOR PROTEIN UGA3"/>
    <property type="match status" value="1"/>
</dbReference>
<name>A0A8H3CR43_9AGAM</name>
<dbReference type="SMART" id="SM00066">
    <property type="entry name" value="GAL4"/>
    <property type="match status" value="1"/>
</dbReference>
<accession>A0A8H3CR43</accession>
<dbReference type="Pfam" id="PF11951">
    <property type="entry name" value="Fungal_trans_2"/>
    <property type="match status" value="1"/>
</dbReference>
<dbReference type="Gene3D" id="4.10.240.10">
    <property type="entry name" value="Zn(2)-C6 fungal-type DNA-binding domain"/>
    <property type="match status" value="1"/>
</dbReference>
<dbReference type="PROSITE" id="PS00463">
    <property type="entry name" value="ZN2_CY6_FUNGAL_1"/>
    <property type="match status" value="1"/>
</dbReference>
<dbReference type="PROSITE" id="PS50048">
    <property type="entry name" value="ZN2_CY6_FUNGAL_2"/>
    <property type="match status" value="1"/>
</dbReference>
<evidence type="ECO:0000313" key="4">
    <source>
        <dbReference type="EMBL" id="CAE6495497.1"/>
    </source>
</evidence>
<dbReference type="GO" id="GO:0000981">
    <property type="term" value="F:DNA-binding transcription factor activity, RNA polymerase II-specific"/>
    <property type="evidence" value="ECO:0007669"/>
    <property type="project" value="InterPro"/>
</dbReference>
<dbReference type="PANTHER" id="PTHR37534:SF46">
    <property type="entry name" value="ZN(II)2CYS6 TRANSCRIPTION FACTOR (EUROFUNG)"/>
    <property type="match status" value="1"/>
</dbReference>
<dbReference type="InterPro" id="IPR001138">
    <property type="entry name" value="Zn2Cys6_DnaBD"/>
</dbReference>
<sequence>MNSNARPAKFILALPRALDRVLFVTDSVSGSSSIAAFDPSYLVVGVINLKLAYPMSGPLATRSSTGCLPCKTRRKKCDETKPKCLRCQRRGEECPGYIYVKYKNEQNLKLRTIPAPPRIRVSASQNLSGGSGAAPLPALFETDPGAQPRVPVRAESDYTAGYSFVPPISQNGHPFIHPGMTSVNNVMDFSWLADPMDNFSLLNLSTNLSTSNISPELYGQPTIVPESILAENTQLMPWTPQGRPNQPETPSVPNSIPMTPGQASLFDALSSLSNTKGVFRQKDDSSNYLSSDLDKFTAVSEHFLGAEIVDAKSGNDQEDLEGVVMIISRLPPLDPNTVSNALPFLLQSYAAWVNRRTFEPLKMTDVARDFVFNHFEGGEESRLALTLLVNIGGKLAKSNRVNPEHVMMLSVLRQNVTQRLIDAQSVTSNTWKNEAIMAFDAALETISIHCLISPLIQADMIRRAAAPIFRRLCPDPLDALIDLPSLLSQPLFSLRLYAHIDIVFSLTTGFPQLFRYETRLSIKQPVYPSTPGTQTKSGAQRWDGSPDPLVILFARISELQEESCLPTPEVVSELERGIRDFQPFQSSSNEPALIVVRLMVQECWRQAAYIYLYMAFCGESSHGIRVQAAMKQLMKLVNRTKPGHFPDEFLKAVFTIAAPAARRQCDRETIVKRQIARFANSPEGGTAENLPIIQDYWARADAELRPVVWADVAISRVRVLGL</sequence>
<evidence type="ECO:0000313" key="5">
    <source>
        <dbReference type="Proteomes" id="UP000663888"/>
    </source>
</evidence>
<evidence type="ECO:0000256" key="2">
    <source>
        <dbReference type="ARBA" id="ARBA00023242"/>
    </source>
</evidence>
<dbReference type="Proteomes" id="UP000663888">
    <property type="component" value="Unassembled WGS sequence"/>
</dbReference>
<dbReference type="GO" id="GO:0008270">
    <property type="term" value="F:zinc ion binding"/>
    <property type="evidence" value="ECO:0007669"/>
    <property type="project" value="InterPro"/>
</dbReference>
<dbReference type="CDD" id="cd00067">
    <property type="entry name" value="GAL4"/>
    <property type="match status" value="1"/>
</dbReference>
<keyword evidence="2" id="KW-0539">Nucleus</keyword>
<organism evidence="4 5">
    <name type="scientific">Rhizoctonia solani</name>
    <dbReference type="NCBI Taxonomy" id="456999"/>
    <lineage>
        <taxon>Eukaryota</taxon>
        <taxon>Fungi</taxon>
        <taxon>Dikarya</taxon>
        <taxon>Basidiomycota</taxon>
        <taxon>Agaricomycotina</taxon>
        <taxon>Agaricomycetes</taxon>
        <taxon>Cantharellales</taxon>
        <taxon>Ceratobasidiaceae</taxon>
        <taxon>Rhizoctonia</taxon>
    </lineage>
</organism>
<dbReference type="GO" id="GO:0005634">
    <property type="term" value="C:nucleus"/>
    <property type="evidence" value="ECO:0007669"/>
    <property type="project" value="UniProtKB-SubCell"/>
</dbReference>